<reference evidence="7 8" key="1">
    <citation type="submission" date="2024-04" db="EMBL/GenBank/DDBJ databases">
        <authorList>
            <person name="Rising A."/>
            <person name="Reimegard J."/>
            <person name="Sonavane S."/>
            <person name="Akerstrom W."/>
            <person name="Nylinder S."/>
            <person name="Hedman E."/>
            <person name="Kallberg Y."/>
        </authorList>
    </citation>
    <scope>NUCLEOTIDE SEQUENCE [LARGE SCALE GENOMIC DNA]</scope>
</reference>
<dbReference type="PANTHER" id="PTHR10127:SF883">
    <property type="entry name" value="ZINC METALLOPROTEINASE NAS-8"/>
    <property type="match status" value="1"/>
</dbReference>
<evidence type="ECO:0000313" key="7">
    <source>
        <dbReference type="EMBL" id="CAL1265938.1"/>
    </source>
</evidence>
<comment type="caution">
    <text evidence="7">The sequence shown here is derived from an EMBL/GenBank/DDBJ whole genome shotgun (WGS) entry which is preliminary data.</text>
</comment>
<sequence length="238" mass="27177">MKAFIVFLLVAVATAIPASNRNPMINEGFFEGDIAGIDPDQDRNAVPKDSQRWPRGVVPYVLDASVSHIKDLILKSMRHIEQNSCIRFKQRTNEHNYVTVFYGSGCWSFWGLLNQGEQKLSLGAGCDYFGTVVHEFLHALGFEHEHNRSDRDDYLDIHRENVAPEWHFAFNLLLPHENRLLTGFDYDSVMLYGEGAFAKSYGLKSMTAKDGRFLDETYNKPGMSASDIKRLNMLYQCQ</sequence>
<dbReference type="GO" id="GO:0006508">
    <property type="term" value="P:proteolysis"/>
    <property type="evidence" value="ECO:0007669"/>
    <property type="project" value="UniProtKB-KW"/>
</dbReference>
<dbReference type="EC" id="3.4.24.-" evidence="4"/>
<evidence type="ECO:0000256" key="3">
    <source>
        <dbReference type="PROSITE-ProRule" id="PRU01211"/>
    </source>
</evidence>
<name>A0AAV1Z318_9ARAC</name>
<dbReference type="SMART" id="SM00235">
    <property type="entry name" value="ZnMc"/>
    <property type="match status" value="1"/>
</dbReference>
<dbReference type="CDD" id="cd04280">
    <property type="entry name" value="ZnMc_astacin_like"/>
    <property type="match status" value="1"/>
</dbReference>
<feature type="binding site" evidence="3">
    <location>
        <position position="134"/>
    </location>
    <ligand>
        <name>Zn(2+)</name>
        <dbReference type="ChEBI" id="CHEBI:29105"/>
        <note>catalytic</note>
    </ligand>
</feature>
<dbReference type="AlphaFoldDB" id="A0AAV1Z318"/>
<feature type="domain" description="Peptidase M12A" evidence="6">
    <location>
        <begin position="44"/>
        <end position="238"/>
    </location>
</feature>
<organism evidence="7 8">
    <name type="scientific">Larinioides sclopetarius</name>
    <dbReference type="NCBI Taxonomy" id="280406"/>
    <lineage>
        <taxon>Eukaryota</taxon>
        <taxon>Metazoa</taxon>
        <taxon>Ecdysozoa</taxon>
        <taxon>Arthropoda</taxon>
        <taxon>Chelicerata</taxon>
        <taxon>Arachnida</taxon>
        <taxon>Araneae</taxon>
        <taxon>Araneomorphae</taxon>
        <taxon>Entelegynae</taxon>
        <taxon>Araneoidea</taxon>
        <taxon>Araneidae</taxon>
        <taxon>Larinioides</taxon>
    </lineage>
</organism>
<dbReference type="GO" id="GO:0004222">
    <property type="term" value="F:metalloendopeptidase activity"/>
    <property type="evidence" value="ECO:0007669"/>
    <property type="project" value="UniProtKB-UniRule"/>
</dbReference>
<keyword evidence="3 4" id="KW-0479">Metal-binding</keyword>
<keyword evidence="8" id="KW-1185">Reference proteome</keyword>
<accession>A0AAV1Z318</accession>
<comment type="cofactor">
    <cofactor evidence="3 4">
        <name>Zn(2+)</name>
        <dbReference type="ChEBI" id="CHEBI:29105"/>
    </cofactor>
    <text evidence="3 4">Binds 1 zinc ion per subunit.</text>
</comment>
<keyword evidence="3 4" id="KW-0378">Hydrolase</keyword>
<dbReference type="EMBL" id="CAXIEN010000020">
    <property type="protein sequence ID" value="CAL1265938.1"/>
    <property type="molecule type" value="Genomic_DNA"/>
</dbReference>
<evidence type="ECO:0000256" key="5">
    <source>
        <dbReference type="SAM" id="SignalP"/>
    </source>
</evidence>
<protein>
    <recommendedName>
        <fullName evidence="4">Metalloendopeptidase</fullName>
        <ecNumber evidence="4">3.4.24.-</ecNumber>
    </recommendedName>
</protein>
<feature type="chain" id="PRO_5043807992" description="Metalloendopeptidase" evidence="5">
    <location>
        <begin position="16"/>
        <end position="238"/>
    </location>
</feature>
<keyword evidence="3 4" id="KW-0645">Protease</keyword>
<dbReference type="InterPro" id="IPR024079">
    <property type="entry name" value="MetalloPept_cat_dom_sf"/>
</dbReference>
<comment type="caution">
    <text evidence="3">Lacks conserved residue(s) required for the propagation of feature annotation.</text>
</comment>
<dbReference type="Gene3D" id="3.40.390.10">
    <property type="entry name" value="Collagenase (Catalytic Domain)"/>
    <property type="match status" value="1"/>
</dbReference>
<proteinExistence type="predicted"/>
<dbReference type="SUPFAM" id="SSF55486">
    <property type="entry name" value="Metalloproteases ('zincins'), catalytic domain"/>
    <property type="match status" value="1"/>
</dbReference>
<evidence type="ECO:0000313" key="8">
    <source>
        <dbReference type="Proteomes" id="UP001497382"/>
    </source>
</evidence>
<dbReference type="GO" id="GO:0008270">
    <property type="term" value="F:zinc ion binding"/>
    <property type="evidence" value="ECO:0007669"/>
    <property type="project" value="UniProtKB-UniRule"/>
</dbReference>
<dbReference type="PANTHER" id="PTHR10127">
    <property type="entry name" value="DISCOIDIN, CUB, EGF, LAMININ , AND ZINC METALLOPROTEASE DOMAIN CONTAINING"/>
    <property type="match status" value="1"/>
</dbReference>
<dbReference type="PRINTS" id="PR00480">
    <property type="entry name" value="ASTACIN"/>
</dbReference>
<keyword evidence="5" id="KW-0732">Signal</keyword>
<dbReference type="InterPro" id="IPR006026">
    <property type="entry name" value="Peptidase_Metallo"/>
</dbReference>
<comment type="subunit">
    <text evidence="1">Monomer.</text>
</comment>
<evidence type="ECO:0000259" key="6">
    <source>
        <dbReference type="PROSITE" id="PS51864"/>
    </source>
</evidence>
<dbReference type="PROSITE" id="PS51864">
    <property type="entry name" value="ASTACIN"/>
    <property type="match status" value="1"/>
</dbReference>
<evidence type="ECO:0000256" key="1">
    <source>
        <dbReference type="ARBA" id="ARBA00011245"/>
    </source>
</evidence>
<comment type="function">
    <text evidence="2">Zinc metalloprotease. Provoques deadhesion of endothelial cells from cell cultures, and also degradation of fibronectin, fibrinogen and gelatin in vitro. Its role in the venom is not fully understood but it might act as a spreading factor that facilitates diffusion of other venom toxins. Alternatively, it might be involved in the proteolytic processing of other venom toxins or it might play a role in extra-oral digestion of prey.</text>
</comment>
<feature type="active site" evidence="3">
    <location>
        <position position="135"/>
    </location>
</feature>
<dbReference type="Proteomes" id="UP001497382">
    <property type="component" value="Unassembled WGS sequence"/>
</dbReference>
<feature type="binding site" evidence="3">
    <location>
        <position position="144"/>
    </location>
    <ligand>
        <name>Zn(2+)</name>
        <dbReference type="ChEBI" id="CHEBI:29105"/>
        <note>catalytic</note>
    </ligand>
</feature>
<gene>
    <name evidence="7" type="ORF">LARSCL_LOCUS2831</name>
</gene>
<dbReference type="InterPro" id="IPR034035">
    <property type="entry name" value="Astacin-like_dom"/>
</dbReference>
<feature type="binding site" evidence="3">
    <location>
        <position position="138"/>
    </location>
    <ligand>
        <name>Zn(2+)</name>
        <dbReference type="ChEBI" id="CHEBI:29105"/>
        <note>catalytic</note>
    </ligand>
</feature>
<dbReference type="InterPro" id="IPR001506">
    <property type="entry name" value="Peptidase_M12A"/>
</dbReference>
<keyword evidence="3 4" id="KW-0482">Metalloprotease</keyword>
<feature type="signal peptide" evidence="5">
    <location>
        <begin position="1"/>
        <end position="15"/>
    </location>
</feature>
<evidence type="ECO:0000256" key="4">
    <source>
        <dbReference type="RuleBase" id="RU361183"/>
    </source>
</evidence>
<keyword evidence="3 4" id="KW-0862">Zinc</keyword>
<dbReference type="Pfam" id="PF01400">
    <property type="entry name" value="Astacin"/>
    <property type="match status" value="1"/>
</dbReference>
<evidence type="ECO:0000256" key="2">
    <source>
        <dbReference type="ARBA" id="ARBA00025529"/>
    </source>
</evidence>